<reference evidence="1 2" key="1">
    <citation type="journal article" date="2022" name="Hortic Res">
        <title>A haplotype resolved chromosomal level avocado genome allows analysis of novel avocado genes.</title>
        <authorList>
            <person name="Nath O."/>
            <person name="Fletcher S.J."/>
            <person name="Hayward A."/>
            <person name="Shaw L.M."/>
            <person name="Masouleh A.K."/>
            <person name="Furtado A."/>
            <person name="Henry R.J."/>
            <person name="Mitter N."/>
        </authorList>
    </citation>
    <scope>NUCLEOTIDE SEQUENCE [LARGE SCALE GENOMIC DNA]</scope>
    <source>
        <strain evidence="2">cv. Hass</strain>
    </source>
</reference>
<accession>A0ACC2KP93</accession>
<gene>
    <name evidence="1" type="ORF">MRB53_031297</name>
</gene>
<name>A0ACC2KP93_PERAE</name>
<dbReference type="Proteomes" id="UP001234297">
    <property type="component" value="Chromosome 10"/>
</dbReference>
<organism evidence="1 2">
    <name type="scientific">Persea americana</name>
    <name type="common">Avocado</name>
    <dbReference type="NCBI Taxonomy" id="3435"/>
    <lineage>
        <taxon>Eukaryota</taxon>
        <taxon>Viridiplantae</taxon>
        <taxon>Streptophyta</taxon>
        <taxon>Embryophyta</taxon>
        <taxon>Tracheophyta</taxon>
        <taxon>Spermatophyta</taxon>
        <taxon>Magnoliopsida</taxon>
        <taxon>Magnoliidae</taxon>
        <taxon>Laurales</taxon>
        <taxon>Lauraceae</taxon>
        <taxon>Persea</taxon>
    </lineage>
</organism>
<evidence type="ECO:0000313" key="2">
    <source>
        <dbReference type="Proteomes" id="UP001234297"/>
    </source>
</evidence>
<evidence type="ECO:0000313" key="1">
    <source>
        <dbReference type="EMBL" id="KAJ8622768.1"/>
    </source>
</evidence>
<keyword evidence="2" id="KW-1185">Reference proteome</keyword>
<dbReference type="EMBL" id="CM056818">
    <property type="protein sequence ID" value="KAJ8622768.1"/>
    <property type="molecule type" value="Genomic_DNA"/>
</dbReference>
<comment type="caution">
    <text evidence="1">The sequence shown here is derived from an EMBL/GenBank/DDBJ whole genome shotgun (WGS) entry which is preliminary data.</text>
</comment>
<protein>
    <submittedName>
        <fullName evidence="1">Uncharacterized protein</fullName>
    </submittedName>
</protein>
<proteinExistence type="predicted"/>
<sequence length="475" mass="54391">MADLSLVEERPTFMMSSITGESYIKIGRFLKPIAKTPEEAVAVPSHHLIKEPMNKKPSKSPSMTEYKGWRCPQRKWGLWVSHMLPRHDSIWQRSGILDSIKASTCEIQRDPATILGLVESWCADTNTFVFEWGESTITLEDVLILGGFSVLGEFVNAPLNEEMGEIEKTIVKEHRGFNKMKSKKASHGAWLNHFMDIGGELEHVAFLSLWLSRYVFPTHPVDTICRNVFSIAVRLAKGTRIALGPAVLASLYRDLGLMKRNMDSDAPNSVVWAPFQLLQKWSWERFPPLRQESVPITLSFVRRTLKSKKGFHWMPYKKISVEDEELHLLAVYVRASKLVGLNCSEPYRPYRVAMQFGFDQDLPGHVSDNDSERTNEEVNIINVPYRVFQPEVSMRYLQWWKRTVSDKRATIEEIMKQLMSSKEGVVRDENVAIGLVPPGFRPTDKKRNLEEAWDRDDLTLKLKKHGAGSSKPVHI</sequence>